<name>A0A7J0GL90_9ERIC</name>
<gene>
    <name evidence="2" type="ORF">Acr_22g0009480</name>
</gene>
<evidence type="ECO:0000256" key="1">
    <source>
        <dbReference type="SAM" id="MobiDB-lite"/>
    </source>
</evidence>
<proteinExistence type="predicted"/>
<feature type="region of interest" description="Disordered" evidence="1">
    <location>
        <begin position="159"/>
        <end position="188"/>
    </location>
</feature>
<evidence type="ECO:0000313" key="3">
    <source>
        <dbReference type="Proteomes" id="UP000585474"/>
    </source>
</evidence>
<protein>
    <submittedName>
        <fullName evidence="2">Uncharacterized protein</fullName>
    </submittedName>
</protein>
<dbReference type="AlphaFoldDB" id="A0A7J0GL90"/>
<accession>A0A7J0GL90</accession>
<feature type="compositionally biased region" description="Polar residues" evidence="1">
    <location>
        <begin position="174"/>
        <end position="183"/>
    </location>
</feature>
<evidence type="ECO:0000313" key="2">
    <source>
        <dbReference type="EMBL" id="GFZ11550.1"/>
    </source>
</evidence>
<comment type="caution">
    <text evidence="2">The sequence shown here is derived from an EMBL/GenBank/DDBJ whole genome shotgun (WGS) entry which is preliminary data.</text>
</comment>
<dbReference type="Proteomes" id="UP000585474">
    <property type="component" value="Unassembled WGS sequence"/>
</dbReference>
<sequence length="503" mass="57347">MITLPYKYHVTNTSPLSSPSCPRPPSMVCRAPYRVGSTCPDVVYLAIYLEDDSSMRLHRRHSYNRGAFSIWQLLPFILRSSDTASILGRLGHIPSLRSNSNGWLLTPDFYHNSLAPYVGTTILNFLCTGAVICYLDRHLRISNPPPPAANVPEEIDWSRRSHRTGDQDSHSRHSAGQRNSSRSRPQRVCNPGAEGILLCWNLGHQVELWTQRMRKLGSAEDNLVEVTELLGAEINPPPKRLRTWMLGLMPSTSVQMPQSPLFWKWRNPVTKWFMAMDGLRLGLLFDSLSKNVPKNLSTLQNCKGKVKSKRSERDARERINERYPRTPLHRFDPVLPPLNAPITQVIMEIKNDDFIKWPGKIKTNPLKRNKNKYCEFHKDHSHNTEDCFQLKEQIAYLIKRGYLRKYVADRPRPNSPDIGYDDNRPTTGDIQTIHGSFGSGGCSSSSRKRHAREASPISYSYSWICRKLNRSAWVDQVSFDSGDGATLDHNVARFHCCGLPFAL</sequence>
<keyword evidence="3" id="KW-1185">Reference proteome</keyword>
<reference evidence="2 3" key="1">
    <citation type="submission" date="2019-07" db="EMBL/GenBank/DDBJ databases">
        <title>De Novo Assembly of kiwifruit Actinidia rufa.</title>
        <authorList>
            <person name="Sugita-Konishi S."/>
            <person name="Sato K."/>
            <person name="Mori E."/>
            <person name="Abe Y."/>
            <person name="Kisaki G."/>
            <person name="Hamano K."/>
            <person name="Suezawa K."/>
            <person name="Otani M."/>
            <person name="Fukuda T."/>
            <person name="Manabe T."/>
            <person name="Gomi K."/>
            <person name="Tabuchi M."/>
            <person name="Akimitsu K."/>
            <person name="Kataoka I."/>
        </authorList>
    </citation>
    <scope>NUCLEOTIDE SEQUENCE [LARGE SCALE GENOMIC DNA]</scope>
    <source>
        <strain evidence="3">cv. Fuchu</strain>
    </source>
</reference>
<organism evidence="2 3">
    <name type="scientific">Actinidia rufa</name>
    <dbReference type="NCBI Taxonomy" id="165716"/>
    <lineage>
        <taxon>Eukaryota</taxon>
        <taxon>Viridiplantae</taxon>
        <taxon>Streptophyta</taxon>
        <taxon>Embryophyta</taxon>
        <taxon>Tracheophyta</taxon>
        <taxon>Spermatophyta</taxon>
        <taxon>Magnoliopsida</taxon>
        <taxon>eudicotyledons</taxon>
        <taxon>Gunneridae</taxon>
        <taxon>Pentapetalae</taxon>
        <taxon>asterids</taxon>
        <taxon>Ericales</taxon>
        <taxon>Actinidiaceae</taxon>
        <taxon>Actinidia</taxon>
    </lineage>
</organism>
<feature type="compositionally biased region" description="Basic and acidic residues" evidence="1">
    <location>
        <begin position="159"/>
        <end position="171"/>
    </location>
</feature>
<dbReference type="EMBL" id="BJWL01000022">
    <property type="protein sequence ID" value="GFZ11550.1"/>
    <property type="molecule type" value="Genomic_DNA"/>
</dbReference>
<dbReference type="OrthoDB" id="1740536at2759"/>